<dbReference type="PATRIC" id="fig|500635.8.peg.1786"/>
<evidence type="ECO:0000313" key="11">
    <source>
        <dbReference type="EMBL" id="EEX68123.1"/>
    </source>
</evidence>
<dbReference type="AlphaFoldDB" id="C9KPG8"/>
<reference evidence="11" key="1">
    <citation type="submission" date="2009-09" db="EMBL/GenBank/DDBJ databases">
        <authorList>
            <person name="Weinstock G."/>
            <person name="Sodergren E."/>
            <person name="Clifton S."/>
            <person name="Fulton L."/>
            <person name="Fulton B."/>
            <person name="Courtney L."/>
            <person name="Fronick C."/>
            <person name="Harrison M."/>
            <person name="Strong C."/>
            <person name="Farmer C."/>
            <person name="Delahaunty K."/>
            <person name="Markovic C."/>
            <person name="Hall O."/>
            <person name="Minx P."/>
            <person name="Tomlinson C."/>
            <person name="Mitreva M."/>
            <person name="Nelson J."/>
            <person name="Hou S."/>
            <person name="Wollam A."/>
            <person name="Pepin K.H."/>
            <person name="Johnson M."/>
            <person name="Bhonagiri V."/>
            <person name="Nash W.E."/>
            <person name="Warren W."/>
            <person name="Chinwalla A."/>
            <person name="Mardis E.R."/>
            <person name="Wilson R.K."/>
        </authorList>
    </citation>
    <scope>NUCLEOTIDE SEQUENCE [LARGE SCALE GENOMIC DNA]</scope>
    <source>
        <strain evidence="11">DSM 20544</strain>
    </source>
</reference>
<name>C9KPG8_9FIRM</name>
<dbReference type="GO" id="GO:0005886">
    <property type="term" value="C:plasma membrane"/>
    <property type="evidence" value="ECO:0007669"/>
    <property type="project" value="UniProtKB-SubCell"/>
</dbReference>
<evidence type="ECO:0000256" key="7">
    <source>
        <dbReference type="SAM" id="Coils"/>
    </source>
</evidence>
<dbReference type="PANTHER" id="PTHR32309:SF13">
    <property type="entry name" value="FERRIC ENTEROBACTIN TRANSPORT PROTEIN FEPE"/>
    <property type="match status" value="1"/>
</dbReference>
<dbReference type="InterPro" id="IPR032807">
    <property type="entry name" value="GNVR"/>
</dbReference>
<dbReference type="PANTHER" id="PTHR32309">
    <property type="entry name" value="TYROSINE-PROTEIN KINASE"/>
    <property type="match status" value="1"/>
</dbReference>
<keyword evidence="6 8" id="KW-0472">Membrane</keyword>
<dbReference type="STRING" id="500635.MITSMUL_05125"/>
<dbReference type="GO" id="GO:0004713">
    <property type="term" value="F:protein tyrosine kinase activity"/>
    <property type="evidence" value="ECO:0007669"/>
    <property type="project" value="TreeGrafter"/>
</dbReference>
<evidence type="ECO:0000259" key="9">
    <source>
        <dbReference type="Pfam" id="PF02706"/>
    </source>
</evidence>
<dbReference type="InterPro" id="IPR003856">
    <property type="entry name" value="LPS_length_determ_N"/>
</dbReference>
<evidence type="ECO:0000256" key="5">
    <source>
        <dbReference type="ARBA" id="ARBA00022989"/>
    </source>
</evidence>
<feature type="domain" description="Polysaccharide chain length determinant N-terminal" evidence="9">
    <location>
        <begin position="5"/>
        <end position="101"/>
    </location>
</feature>
<organism evidence="11 12">
    <name type="scientific">Mitsuokella multacida DSM 20544</name>
    <dbReference type="NCBI Taxonomy" id="500635"/>
    <lineage>
        <taxon>Bacteria</taxon>
        <taxon>Bacillati</taxon>
        <taxon>Bacillota</taxon>
        <taxon>Negativicutes</taxon>
        <taxon>Selenomonadales</taxon>
        <taxon>Selenomonadaceae</taxon>
        <taxon>Mitsuokella</taxon>
    </lineage>
</organism>
<evidence type="ECO:0000259" key="10">
    <source>
        <dbReference type="Pfam" id="PF13807"/>
    </source>
</evidence>
<dbReference type="Pfam" id="PF02706">
    <property type="entry name" value="Wzz"/>
    <property type="match status" value="1"/>
</dbReference>
<feature type="coiled-coil region" evidence="7">
    <location>
        <begin position="164"/>
        <end position="198"/>
    </location>
</feature>
<comment type="caution">
    <text evidence="11">The sequence shown here is derived from an EMBL/GenBank/DDBJ whole genome shotgun (WGS) entry which is preliminary data.</text>
</comment>
<dbReference type="eggNOG" id="COG3206">
    <property type="taxonomic scope" value="Bacteria"/>
</dbReference>
<dbReference type="GeneID" id="93482077"/>
<evidence type="ECO:0000256" key="4">
    <source>
        <dbReference type="ARBA" id="ARBA00022692"/>
    </source>
</evidence>
<keyword evidence="3" id="KW-1003">Cell membrane</keyword>
<dbReference type="Pfam" id="PF13807">
    <property type="entry name" value="GNVR"/>
    <property type="match status" value="1"/>
</dbReference>
<comment type="similarity">
    <text evidence="2">Belongs to the CpsC/CapA family.</text>
</comment>
<keyword evidence="7" id="KW-0175">Coiled coil</keyword>
<feature type="domain" description="Tyrosine-protein kinase G-rich" evidence="10">
    <location>
        <begin position="367"/>
        <end position="441"/>
    </location>
</feature>
<keyword evidence="4 8" id="KW-0812">Transmembrane</keyword>
<feature type="transmembrane region" description="Helical" evidence="8">
    <location>
        <begin position="21"/>
        <end position="41"/>
    </location>
</feature>
<protein>
    <submittedName>
        <fullName evidence="11">Chain length determinant protein</fullName>
    </submittedName>
</protein>
<keyword evidence="12" id="KW-1185">Reference proteome</keyword>
<evidence type="ECO:0000256" key="6">
    <source>
        <dbReference type="ARBA" id="ARBA00023136"/>
    </source>
</evidence>
<evidence type="ECO:0000256" key="8">
    <source>
        <dbReference type="SAM" id="Phobius"/>
    </source>
</evidence>
<dbReference type="EMBL" id="ABWK02000020">
    <property type="protein sequence ID" value="EEX68123.1"/>
    <property type="molecule type" value="Genomic_DNA"/>
</dbReference>
<comment type="subcellular location">
    <subcellularLocation>
        <location evidence="1">Cell membrane</location>
        <topology evidence="1">Multi-pass membrane protein</topology>
    </subcellularLocation>
</comment>
<evidence type="ECO:0000256" key="3">
    <source>
        <dbReference type="ARBA" id="ARBA00022475"/>
    </source>
</evidence>
<keyword evidence="5 8" id="KW-1133">Transmembrane helix</keyword>
<gene>
    <name evidence="11" type="ORF">MITSMUL_05125</name>
</gene>
<feature type="transmembrane region" description="Helical" evidence="8">
    <location>
        <begin position="423"/>
        <end position="444"/>
    </location>
</feature>
<sequence length="448" mass="49401">MEKEESIDFGRLKDIMIQRKKVVGGIVVGCTAVALVAGLVWPKTYESTTTVQTRMTGSQLASGGAAAAAAALGIGNASSPTLTYVELMKSNTVLQPIIDDLNWPEEDKKFLTPEKFAKSNLKIENTKQTNLIKVTAKGKTPEEAQEISQKVVDNFLDMMTGMNKETQSLLVQFLNERIDQAKQESDEAAKKFAEYQKEHKIYDPDTQAKALIARLDAYDDAISKMEVQAQSGQAQLDTANAKLNEMKAGSQSYNINDNATVQGIRNQIVAKQVELVGLRQRYTENNPQVIAAREQLGKLQSSLTNEVNAVVSSNATTLNPAQAELLKTQAQAQATVATAQASEAAIKEKRDSKQQELGDLPEGVVDYLEYKRDAEIKNQVYINLVQQCEKSRVQQAMDSMDVQVVDPATLPFEEKPVWPRPKLMTAVGFVLGWLISFAYGLLVYKKTM</sequence>
<evidence type="ECO:0000313" key="12">
    <source>
        <dbReference type="Proteomes" id="UP000003671"/>
    </source>
</evidence>
<dbReference type="Proteomes" id="UP000003671">
    <property type="component" value="Unassembled WGS sequence"/>
</dbReference>
<dbReference type="InterPro" id="IPR050445">
    <property type="entry name" value="Bact_polysacc_biosynth/exp"/>
</dbReference>
<accession>C9KPG8</accession>
<dbReference type="HOGENOM" id="CLU_009912_5_2_9"/>
<evidence type="ECO:0000256" key="1">
    <source>
        <dbReference type="ARBA" id="ARBA00004651"/>
    </source>
</evidence>
<evidence type="ECO:0000256" key="2">
    <source>
        <dbReference type="ARBA" id="ARBA00006683"/>
    </source>
</evidence>
<proteinExistence type="inferred from homology"/>
<dbReference type="RefSeq" id="WP_005842204.1">
    <property type="nucleotide sequence ID" value="NZ_GG697142.2"/>
</dbReference>